<evidence type="ECO:0000259" key="5">
    <source>
        <dbReference type="PROSITE" id="PS50177"/>
    </source>
</evidence>
<dbReference type="SUPFAM" id="SSF54427">
    <property type="entry name" value="NTF2-like"/>
    <property type="match status" value="1"/>
</dbReference>
<dbReference type="AlphaFoldDB" id="A0AA39V9G2"/>
<dbReference type="FunFam" id="3.10.450.50:FF:000003">
    <property type="entry name" value="Nuclear transport factor 2 family protein"/>
    <property type="match status" value="1"/>
</dbReference>
<dbReference type="Gene3D" id="3.10.450.50">
    <property type="match status" value="1"/>
</dbReference>
<keyword evidence="1 2" id="KW-0694">RNA-binding</keyword>
<dbReference type="GO" id="GO:0003729">
    <property type="term" value="F:mRNA binding"/>
    <property type="evidence" value="ECO:0007669"/>
    <property type="project" value="TreeGrafter"/>
</dbReference>
<dbReference type="PROSITE" id="PS50102">
    <property type="entry name" value="RRM"/>
    <property type="match status" value="1"/>
</dbReference>
<feature type="compositionally biased region" description="Gly residues" evidence="3">
    <location>
        <begin position="535"/>
        <end position="556"/>
    </location>
</feature>
<dbReference type="InterPro" id="IPR000504">
    <property type="entry name" value="RRM_dom"/>
</dbReference>
<dbReference type="InterPro" id="IPR012677">
    <property type="entry name" value="Nucleotide-bd_a/b_plait_sf"/>
</dbReference>
<evidence type="ECO:0000256" key="3">
    <source>
        <dbReference type="SAM" id="MobiDB-lite"/>
    </source>
</evidence>
<dbReference type="GO" id="GO:0016579">
    <property type="term" value="P:protein deubiquitination"/>
    <property type="evidence" value="ECO:0007669"/>
    <property type="project" value="TreeGrafter"/>
</dbReference>
<proteinExistence type="predicted"/>
<feature type="compositionally biased region" description="Polar residues" evidence="3">
    <location>
        <begin position="1"/>
        <end position="10"/>
    </location>
</feature>
<dbReference type="EMBL" id="JAFEKC020000003">
    <property type="protein sequence ID" value="KAK0515460.1"/>
    <property type="molecule type" value="Genomic_DNA"/>
</dbReference>
<dbReference type="InterPro" id="IPR002075">
    <property type="entry name" value="NTF2_dom"/>
</dbReference>
<feature type="compositionally biased region" description="Low complexity" evidence="3">
    <location>
        <begin position="419"/>
        <end position="428"/>
    </location>
</feature>
<dbReference type="InterPro" id="IPR032710">
    <property type="entry name" value="NTF2-like_dom_sf"/>
</dbReference>
<dbReference type="InterPro" id="IPR018222">
    <property type="entry name" value="Nuclear_transport_factor_2_euk"/>
</dbReference>
<feature type="domain" description="NTF2" evidence="5">
    <location>
        <begin position="69"/>
        <end position="184"/>
    </location>
</feature>
<keyword evidence="7" id="KW-1185">Reference proteome</keyword>
<feature type="region of interest" description="Disordered" evidence="3">
    <location>
        <begin position="1"/>
        <end position="65"/>
    </location>
</feature>
<dbReference type="PROSITE" id="PS50177">
    <property type="entry name" value="NTF2_DOMAIN"/>
    <property type="match status" value="1"/>
</dbReference>
<feature type="domain" description="RRM" evidence="4">
    <location>
        <begin position="431"/>
        <end position="506"/>
    </location>
</feature>
<dbReference type="InterPro" id="IPR035979">
    <property type="entry name" value="RBD_domain_sf"/>
</dbReference>
<evidence type="ECO:0000313" key="7">
    <source>
        <dbReference type="Proteomes" id="UP001166286"/>
    </source>
</evidence>
<name>A0AA39V9G2_9LECA</name>
<dbReference type="Pfam" id="PF02136">
    <property type="entry name" value="NTF2"/>
    <property type="match status" value="1"/>
</dbReference>
<feature type="region of interest" description="Disordered" evidence="3">
    <location>
        <begin position="511"/>
        <end position="569"/>
    </location>
</feature>
<feature type="compositionally biased region" description="Low complexity" evidence="3">
    <location>
        <begin position="374"/>
        <end position="390"/>
    </location>
</feature>
<dbReference type="SUPFAM" id="SSF54928">
    <property type="entry name" value="RNA-binding domain, RBD"/>
    <property type="match status" value="1"/>
</dbReference>
<dbReference type="GO" id="GO:1990904">
    <property type="term" value="C:ribonucleoprotein complex"/>
    <property type="evidence" value="ECO:0007669"/>
    <property type="project" value="TreeGrafter"/>
</dbReference>
<feature type="compositionally biased region" description="Low complexity" evidence="3">
    <location>
        <begin position="287"/>
        <end position="298"/>
    </location>
</feature>
<gene>
    <name evidence="6" type="ORF">JMJ35_001494</name>
</gene>
<feature type="compositionally biased region" description="Low complexity" evidence="3">
    <location>
        <begin position="44"/>
        <end position="57"/>
    </location>
</feature>
<feature type="compositionally biased region" description="Gly residues" evidence="3">
    <location>
        <begin position="514"/>
        <end position="527"/>
    </location>
</feature>
<comment type="caution">
    <text evidence="6">The sequence shown here is derived from an EMBL/GenBank/DDBJ whole genome shotgun (WGS) entry which is preliminary data.</text>
</comment>
<evidence type="ECO:0000259" key="4">
    <source>
        <dbReference type="PROSITE" id="PS50102"/>
    </source>
</evidence>
<evidence type="ECO:0000256" key="2">
    <source>
        <dbReference type="PROSITE-ProRule" id="PRU00176"/>
    </source>
</evidence>
<dbReference type="CDD" id="cd00780">
    <property type="entry name" value="NTF2"/>
    <property type="match status" value="1"/>
</dbReference>
<dbReference type="SMART" id="SM00360">
    <property type="entry name" value="RRM"/>
    <property type="match status" value="1"/>
</dbReference>
<evidence type="ECO:0008006" key="8">
    <source>
        <dbReference type="Google" id="ProtNLM"/>
    </source>
</evidence>
<sequence length="569" mass="60517">MAAENKNVNGYNGAHHTYTPGERSQGLNAQSGSAPVGSLDEEAATAPAAATPEPSAANEGTKPPSKDEVGWYFVESYYTTLSKNPETLYLYYNKRSQFLSGVEAEKVDVSVGQNAINDRIKELGFQDCKVRVSNVDAQESFKNIVVQVIGEMSNKAAAHRKFVQTFVLAEQPKGYYVLNDIFRYIVDDEEEELENGNPGLQEPVPTLAPEAEPETLTSSADPVQQQHDVEQVDKNLEEAVHQDPPADEEPADSDTVNGYTAPEAAEIVHAEDAPAAATKESHEPAEAPKQAAESAAAEEAQEEKPRDPEPTPAASPPKPAKAAPIEPTIPAAPVKPATHKTWANLVAEKSAAAPAIPNGSPSSTVTPPPPQPKATPSTTNQSVTTPTSTSDESPAKAQQNGNSGWQMAGSDNNKKHGRQQSQSVSGGQEKIMAYVKNVTDKVDASILRTTLEKFENGKLPYFDVSRQKDQNCAFVEFSDEAAYKAAVKANPHMIGGEQVIVEARRPRANAYGGNFAGRGGMRGGRGGNENRSGSQGRGGYAKDGGRGGFAPHGRGGNMPQRGRGQPQAA</sequence>
<feature type="compositionally biased region" description="Polar residues" evidence="3">
    <location>
        <begin position="396"/>
        <end position="411"/>
    </location>
</feature>
<organism evidence="6 7">
    <name type="scientific">Cladonia borealis</name>
    <dbReference type="NCBI Taxonomy" id="184061"/>
    <lineage>
        <taxon>Eukaryota</taxon>
        <taxon>Fungi</taxon>
        <taxon>Dikarya</taxon>
        <taxon>Ascomycota</taxon>
        <taxon>Pezizomycotina</taxon>
        <taxon>Lecanoromycetes</taxon>
        <taxon>OSLEUM clade</taxon>
        <taxon>Lecanoromycetidae</taxon>
        <taxon>Lecanorales</taxon>
        <taxon>Lecanorineae</taxon>
        <taxon>Cladoniaceae</taxon>
        <taxon>Cladonia</taxon>
    </lineage>
</organism>
<dbReference type="Gene3D" id="3.30.70.330">
    <property type="match status" value="1"/>
</dbReference>
<accession>A0AA39V9G2</accession>
<feature type="region of interest" description="Disordered" evidence="3">
    <location>
        <begin position="190"/>
        <end position="226"/>
    </location>
</feature>
<evidence type="ECO:0000313" key="6">
    <source>
        <dbReference type="EMBL" id="KAK0515460.1"/>
    </source>
</evidence>
<feature type="region of interest" description="Disordered" evidence="3">
    <location>
        <begin position="240"/>
        <end position="428"/>
    </location>
</feature>
<dbReference type="GO" id="GO:0005829">
    <property type="term" value="C:cytosol"/>
    <property type="evidence" value="ECO:0007669"/>
    <property type="project" value="TreeGrafter"/>
</dbReference>
<feature type="compositionally biased region" description="Polar residues" evidence="3">
    <location>
        <begin position="215"/>
        <end position="226"/>
    </location>
</feature>
<feature type="compositionally biased region" description="Pro residues" evidence="3">
    <location>
        <begin position="310"/>
        <end position="319"/>
    </location>
</feature>
<dbReference type="PANTHER" id="PTHR10693">
    <property type="entry name" value="RAS GTPASE-ACTIVATING PROTEIN-BINDING PROTEIN"/>
    <property type="match status" value="1"/>
</dbReference>
<protein>
    <recommendedName>
        <fullName evidence="8">NTF2 and RRM domain-containing protein</fullName>
    </recommendedName>
</protein>
<dbReference type="GO" id="GO:0034517">
    <property type="term" value="P:ribophagy"/>
    <property type="evidence" value="ECO:0007669"/>
    <property type="project" value="TreeGrafter"/>
</dbReference>
<dbReference type="InterPro" id="IPR039539">
    <property type="entry name" value="Ras_GTPase_bind_prot"/>
</dbReference>
<evidence type="ECO:0000256" key="1">
    <source>
        <dbReference type="ARBA" id="ARBA00022884"/>
    </source>
</evidence>
<dbReference type="PANTHER" id="PTHR10693:SF20">
    <property type="entry name" value="AT27578P"/>
    <property type="match status" value="1"/>
</dbReference>
<dbReference type="GO" id="GO:1990861">
    <property type="term" value="C:Ubp3-Bre5 deubiquitination complex"/>
    <property type="evidence" value="ECO:0007669"/>
    <property type="project" value="TreeGrafter"/>
</dbReference>
<dbReference type="Proteomes" id="UP001166286">
    <property type="component" value="Unassembled WGS sequence"/>
</dbReference>
<feature type="compositionally biased region" description="Low complexity" evidence="3">
    <location>
        <begin position="320"/>
        <end position="332"/>
    </location>
</feature>
<reference evidence="6" key="1">
    <citation type="submission" date="2023-03" db="EMBL/GenBank/DDBJ databases">
        <title>Complete genome of Cladonia borealis.</title>
        <authorList>
            <person name="Park H."/>
        </authorList>
    </citation>
    <scope>NUCLEOTIDE SEQUENCE</scope>
    <source>
        <strain evidence="6">ANT050790</strain>
    </source>
</reference>